<dbReference type="SUPFAM" id="SSF52317">
    <property type="entry name" value="Class I glutamine amidotransferase-like"/>
    <property type="match status" value="1"/>
</dbReference>
<dbReference type="PROSITE" id="PS51273">
    <property type="entry name" value="GATASE_TYPE_1"/>
    <property type="match status" value="1"/>
</dbReference>
<evidence type="ECO:0000313" key="2">
    <source>
        <dbReference type="EMBL" id="MCP8938780.1"/>
    </source>
</evidence>
<dbReference type="CDD" id="cd01741">
    <property type="entry name" value="GATase1_1"/>
    <property type="match status" value="1"/>
</dbReference>
<proteinExistence type="predicted"/>
<dbReference type="Proteomes" id="UP001205890">
    <property type="component" value="Unassembled WGS sequence"/>
</dbReference>
<accession>A0ABT1LDH6</accession>
<dbReference type="InterPro" id="IPR044992">
    <property type="entry name" value="ChyE-like"/>
</dbReference>
<keyword evidence="2" id="KW-0315">Glutamine amidotransferase</keyword>
<protein>
    <submittedName>
        <fullName evidence="2">Glutamine amidotransferase</fullName>
    </submittedName>
</protein>
<dbReference type="InterPro" id="IPR017926">
    <property type="entry name" value="GATASE"/>
</dbReference>
<dbReference type="RefSeq" id="WP_254741022.1">
    <property type="nucleotide sequence ID" value="NZ_JANCLU010000007.1"/>
</dbReference>
<evidence type="ECO:0000259" key="1">
    <source>
        <dbReference type="Pfam" id="PF00117"/>
    </source>
</evidence>
<dbReference type="PANTHER" id="PTHR42695">
    <property type="entry name" value="GLUTAMINE AMIDOTRANSFERASE YLR126C-RELATED"/>
    <property type="match status" value="1"/>
</dbReference>
<dbReference type="Pfam" id="PF00117">
    <property type="entry name" value="GATase"/>
    <property type="match status" value="1"/>
</dbReference>
<sequence length="270" mass="29990">MPPHPSRILIVLHQEHSTPGRVGRLLAERGYALEVKRPPLGCVLPESLEDYAGVVVFGGPMSANDEHEWLRRQTDWIGDVLKSGTPYLGLCLGAQMMVRQLGGRVEPHPHGHAEIGYYPLSPTAAGVEAAKEIGAPWPAWVYQWHREGFDLPSGVVSLATGDLFPNQAIRFGESAYGLQFHPEVTYAMMCRWTTRAHERMAMPGARQRHEHLEGWFQHDPHVRSWLDAFLDHWLSLADHKHPVAVPETDLAPCECRDDAPAGAPDAMASA</sequence>
<dbReference type="InterPro" id="IPR029062">
    <property type="entry name" value="Class_I_gatase-like"/>
</dbReference>
<reference evidence="2 3" key="1">
    <citation type="submission" date="2022-07" db="EMBL/GenBank/DDBJ databases">
        <authorList>
            <person name="Li W.-J."/>
            <person name="Deng Q.-Q."/>
        </authorList>
    </citation>
    <scope>NUCLEOTIDE SEQUENCE [LARGE SCALE GENOMIC DNA]</scope>
    <source>
        <strain evidence="2 3">SYSU M60028</strain>
    </source>
</reference>
<dbReference type="NCBIfam" id="NF005072">
    <property type="entry name" value="PRK06490.1"/>
    <property type="match status" value="1"/>
</dbReference>
<dbReference type="PANTHER" id="PTHR42695:SF5">
    <property type="entry name" value="GLUTAMINE AMIDOTRANSFERASE YLR126C-RELATED"/>
    <property type="match status" value="1"/>
</dbReference>
<name>A0ABT1LDH6_9HYPH</name>
<feature type="domain" description="Glutamine amidotransferase" evidence="1">
    <location>
        <begin position="25"/>
        <end position="185"/>
    </location>
</feature>
<evidence type="ECO:0000313" key="3">
    <source>
        <dbReference type="Proteomes" id="UP001205890"/>
    </source>
</evidence>
<dbReference type="Gene3D" id="3.40.50.880">
    <property type="match status" value="1"/>
</dbReference>
<comment type="caution">
    <text evidence="2">The sequence shown here is derived from an EMBL/GenBank/DDBJ whole genome shotgun (WGS) entry which is preliminary data.</text>
</comment>
<dbReference type="EMBL" id="JANCLU010000007">
    <property type="protein sequence ID" value="MCP8938780.1"/>
    <property type="molecule type" value="Genomic_DNA"/>
</dbReference>
<gene>
    <name evidence="2" type="ORF">NK718_09665</name>
</gene>
<keyword evidence="3" id="KW-1185">Reference proteome</keyword>
<organism evidence="2 3">
    <name type="scientific">Alsobacter ponti</name>
    <dbReference type="NCBI Taxonomy" id="2962936"/>
    <lineage>
        <taxon>Bacteria</taxon>
        <taxon>Pseudomonadati</taxon>
        <taxon>Pseudomonadota</taxon>
        <taxon>Alphaproteobacteria</taxon>
        <taxon>Hyphomicrobiales</taxon>
        <taxon>Alsobacteraceae</taxon>
        <taxon>Alsobacter</taxon>
    </lineage>
</organism>